<gene>
    <name evidence="11" type="ORF">Thi970DRAFT_02773</name>
</gene>
<name>H8Z1F7_9GAMM</name>
<dbReference type="eggNOG" id="COG0845">
    <property type="taxonomic scope" value="Bacteria"/>
</dbReference>
<reference evidence="11 12" key="2">
    <citation type="submission" date="2011-11" db="EMBL/GenBank/DDBJ databases">
        <authorList>
            <consortium name="US DOE Joint Genome Institute"/>
            <person name="Lucas S."/>
            <person name="Han J."/>
            <person name="Lapidus A."/>
            <person name="Cheng J.-F."/>
            <person name="Goodwin L."/>
            <person name="Pitluck S."/>
            <person name="Peters L."/>
            <person name="Ovchinnikova G."/>
            <person name="Zhang X."/>
            <person name="Detter J.C."/>
            <person name="Han C."/>
            <person name="Tapia R."/>
            <person name="Land M."/>
            <person name="Hauser L."/>
            <person name="Kyrpides N."/>
            <person name="Ivanova N."/>
            <person name="Pagani I."/>
            <person name="Vogl K."/>
            <person name="Liu Z."/>
            <person name="Overmann J."/>
            <person name="Frigaard N.-U."/>
            <person name="Bryant D."/>
            <person name="Woyke T."/>
        </authorList>
    </citation>
    <scope>NUCLEOTIDE SEQUENCE [LARGE SCALE GENOMIC DNA]</scope>
    <source>
        <strain evidence="11 12">970</strain>
    </source>
</reference>
<dbReference type="PANTHER" id="PTHR30469">
    <property type="entry name" value="MULTIDRUG RESISTANCE PROTEIN MDTA"/>
    <property type="match status" value="1"/>
</dbReference>
<dbReference type="Proteomes" id="UP000002964">
    <property type="component" value="Unassembled WGS sequence"/>
</dbReference>
<proteinExistence type="inferred from homology"/>
<feature type="compositionally biased region" description="Polar residues" evidence="7">
    <location>
        <begin position="357"/>
        <end position="370"/>
    </location>
</feature>
<keyword evidence="5" id="KW-0105">Cadmium resistance</keyword>
<dbReference type="Gene3D" id="2.40.50.100">
    <property type="match status" value="1"/>
</dbReference>
<dbReference type="EMBL" id="JH603169">
    <property type="protein sequence ID" value="EIC22506.1"/>
    <property type="molecule type" value="Genomic_DNA"/>
</dbReference>
<dbReference type="GO" id="GO:1990281">
    <property type="term" value="C:efflux pump complex"/>
    <property type="evidence" value="ECO:0007669"/>
    <property type="project" value="TreeGrafter"/>
</dbReference>
<feature type="domain" description="Multidrug resistance protein MdtA-like C-terminal permuted SH3" evidence="10">
    <location>
        <begin position="266"/>
        <end position="328"/>
    </location>
</feature>
<dbReference type="Pfam" id="PF25967">
    <property type="entry name" value="RND-MFP_C"/>
    <property type="match status" value="1"/>
</dbReference>
<dbReference type="STRING" id="631362.Thi970DRAFT_02773"/>
<dbReference type="Gene3D" id="1.10.287.470">
    <property type="entry name" value="Helix hairpin bin"/>
    <property type="match status" value="1"/>
</dbReference>
<dbReference type="GO" id="GO:0046686">
    <property type="term" value="P:response to cadmium ion"/>
    <property type="evidence" value="ECO:0007669"/>
    <property type="project" value="UniProtKB-KW"/>
</dbReference>
<comment type="function">
    <text evidence="6">CzcA and CzcB together would act in zinc efflux nearly as effectively as the complete czc efflux system (CzcABC). The CzcB protein is thought to funnel zinc cations to the CzcA transport protein.</text>
</comment>
<dbReference type="InterPro" id="IPR006143">
    <property type="entry name" value="RND_pump_MFP"/>
</dbReference>
<feature type="domain" description="CusB-like beta-barrel" evidence="9">
    <location>
        <begin position="189"/>
        <end position="260"/>
    </location>
</feature>
<comment type="subcellular location">
    <subcellularLocation>
        <location evidence="1">Cell envelope</location>
    </subcellularLocation>
</comment>
<comment type="similarity">
    <text evidence="2">Belongs to the membrane fusion protein (MFP) (TC 8.A.1) family.</text>
</comment>
<dbReference type="Gene3D" id="2.40.420.20">
    <property type="match status" value="1"/>
</dbReference>
<evidence type="ECO:0000256" key="4">
    <source>
        <dbReference type="ARBA" id="ARBA00022833"/>
    </source>
</evidence>
<dbReference type="OrthoDB" id="9806939at2"/>
<dbReference type="FunFam" id="2.40.30.170:FF:000010">
    <property type="entry name" value="Efflux RND transporter periplasmic adaptor subunit"/>
    <property type="match status" value="1"/>
</dbReference>
<evidence type="ECO:0000313" key="11">
    <source>
        <dbReference type="EMBL" id="EIC22506.1"/>
    </source>
</evidence>
<dbReference type="NCBIfam" id="TIGR01730">
    <property type="entry name" value="RND_mfp"/>
    <property type="match status" value="1"/>
</dbReference>
<dbReference type="AlphaFoldDB" id="H8Z1F7"/>
<evidence type="ECO:0000259" key="8">
    <source>
        <dbReference type="Pfam" id="PF25917"/>
    </source>
</evidence>
<evidence type="ECO:0000256" key="1">
    <source>
        <dbReference type="ARBA" id="ARBA00004196"/>
    </source>
</evidence>
<dbReference type="Pfam" id="PF25917">
    <property type="entry name" value="BSH_RND"/>
    <property type="match status" value="1"/>
</dbReference>
<feature type="region of interest" description="Disordered" evidence="7">
    <location>
        <begin position="349"/>
        <end position="370"/>
    </location>
</feature>
<evidence type="ECO:0000256" key="6">
    <source>
        <dbReference type="ARBA" id="ARBA00058766"/>
    </source>
</evidence>
<evidence type="ECO:0000259" key="10">
    <source>
        <dbReference type="Pfam" id="PF25967"/>
    </source>
</evidence>
<dbReference type="RefSeq" id="WP_009149405.1">
    <property type="nucleotide sequence ID" value="NZ_CP121471.1"/>
</dbReference>
<evidence type="ECO:0000256" key="3">
    <source>
        <dbReference type="ARBA" id="ARBA00022448"/>
    </source>
</evidence>
<evidence type="ECO:0000256" key="2">
    <source>
        <dbReference type="ARBA" id="ARBA00009477"/>
    </source>
</evidence>
<dbReference type="GO" id="GO:0015562">
    <property type="term" value="F:efflux transmembrane transporter activity"/>
    <property type="evidence" value="ECO:0007669"/>
    <property type="project" value="TreeGrafter"/>
</dbReference>
<keyword evidence="4" id="KW-0862">Zinc</keyword>
<dbReference type="PANTHER" id="PTHR30469:SF16">
    <property type="entry name" value="HAE1 FAMILY EFFLUX PUMP MFP COMPONENT"/>
    <property type="match status" value="1"/>
</dbReference>
<evidence type="ECO:0000256" key="7">
    <source>
        <dbReference type="SAM" id="MobiDB-lite"/>
    </source>
</evidence>
<dbReference type="InterPro" id="IPR058792">
    <property type="entry name" value="Beta-barrel_RND_2"/>
</dbReference>
<evidence type="ECO:0000313" key="12">
    <source>
        <dbReference type="Proteomes" id="UP000002964"/>
    </source>
</evidence>
<feature type="domain" description="Multidrug resistance protein MdtA-like barrel-sandwich hybrid" evidence="8">
    <location>
        <begin position="56"/>
        <end position="176"/>
    </location>
</feature>
<accession>H8Z1F7</accession>
<sequence>MRLLLAFISGVLLVHAPVLVLGQGPGGLPGVIVTEVREGPLADRIEALGTLKARESVVITANVTDAISAIHFDDGDRVKAGDLLVEMVSIEEHAQLEEVTARMGEAQSQYDRVKSLEASGSASTSLLDERRRDLFTARASLAAIESRLSDRLIKAPFDGVVGLRNISLGALVQPGDVITTLDDDSRLKLDFAVPSLFLGSLAPGVQVEARTRAIPDQVFEGTVSSIDSRVDPVTRSVQVRALFDNNQRLLRPGQLMTVDLLRNPRQALMVPESALLHRGEEHFVFVVTGEAPMVDKRQVEIGTRKPGQAEILSGLNAGDRVVTHGLQKIKPGAPVKIIAVDDGSRSLKEMLAAGKQTGPQQGAQDGATTP</sequence>
<dbReference type="Gene3D" id="2.40.30.170">
    <property type="match status" value="1"/>
</dbReference>
<evidence type="ECO:0000256" key="5">
    <source>
        <dbReference type="ARBA" id="ARBA00043263"/>
    </source>
</evidence>
<keyword evidence="12" id="KW-1185">Reference proteome</keyword>
<evidence type="ECO:0000259" key="9">
    <source>
        <dbReference type="Pfam" id="PF25954"/>
    </source>
</evidence>
<dbReference type="FunFam" id="2.40.420.20:FF:000006">
    <property type="entry name" value="RND family efflux transporter MFP subunit"/>
    <property type="match status" value="1"/>
</dbReference>
<dbReference type="Pfam" id="PF25954">
    <property type="entry name" value="Beta-barrel_RND_2"/>
    <property type="match status" value="1"/>
</dbReference>
<protein>
    <submittedName>
        <fullName evidence="11">RND family efflux transporter, MFP subunit</fullName>
    </submittedName>
</protein>
<dbReference type="InterPro" id="IPR058625">
    <property type="entry name" value="MdtA-like_BSH"/>
</dbReference>
<reference evidence="12" key="1">
    <citation type="submission" date="2011-06" db="EMBL/GenBank/DDBJ databases">
        <authorList>
            <consortium name="US DOE Joint Genome Institute (JGI-PGF)"/>
            <person name="Lucas S."/>
            <person name="Han J."/>
            <person name="Lapidus A."/>
            <person name="Cheng J.-F."/>
            <person name="Goodwin L."/>
            <person name="Pitluck S."/>
            <person name="Peters L."/>
            <person name="Land M.L."/>
            <person name="Hauser L."/>
            <person name="Vogl K."/>
            <person name="Liu Z."/>
            <person name="Overmann J."/>
            <person name="Frigaard N.-U."/>
            <person name="Bryant D.A."/>
            <person name="Woyke T.J."/>
        </authorList>
    </citation>
    <scope>NUCLEOTIDE SEQUENCE [LARGE SCALE GENOMIC DNA]</scope>
    <source>
        <strain evidence="12">970</strain>
    </source>
</reference>
<dbReference type="HOGENOM" id="CLU_018816_1_2_6"/>
<dbReference type="InterPro" id="IPR058627">
    <property type="entry name" value="MdtA-like_C"/>
</dbReference>
<organism evidence="11 12">
    <name type="scientific">Thiorhodovibrio frisius</name>
    <dbReference type="NCBI Taxonomy" id="631362"/>
    <lineage>
        <taxon>Bacteria</taxon>
        <taxon>Pseudomonadati</taxon>
        <taxon>Pseudomonadota</taxon>
        <taxon>Gammaproteobacteria</taxon>
        <taxon>Chromatiales</taxon>
        <taxon>Chromatiaceae</taxon>
        <taxon>Thiorhodovibrio</taxon>
    </lineage>
</organism>
<keyword evidence="3" id="KW-0813">Transport</keyword>
<dbReference type="SUPFAM" id="SSF111369">
    <property type="entry name" value="HlyD-like secretion proteins"/>
    <property type="match status" value="1"/>
</dbReference>